<organism evidence="9 10">
    <name type="scientific">Thiorhodococcus fuscus</name>
    <dbReference type="NCBI Taxonomy" id="527200"/>
    <lineage>
        <taxon>Bacteria</taxon>
        <taxon>Pseudomonadati</taxon>
        <taxon>Pseudomonadota</taxon>
        <taxon>Gammaproteobacteria</taxon>
        <taxon>Chromatiales</taxon>
        <taxon>Chromatiaceae</taxon>
        <taxon>Thiorhodococcus</taxon>
    </lineage>
</organism>
<dbReference type="Gene3D" id="1.20.272.10">
    <property type="match status" value="1"/>
</dbReference>
<evidence type="ECO:0000259" key="8">
    <source>
        <dbReference type="Pfam" id="PF09115"/>
    </source>
</evidence>
<reference evidence="10" key="1">
    <citation type="journal article" date="2019" name="Int. J. Syst. Evol. Microbiol.">
        <title>The Global Catalogue of Microorganisms (GCM) 10K type strain sequencing project: providing services to taxonomists for standard genome sequencing and annotation.</title>
        <authorList>
            <consortium name="The Broad Institute Genomics Platform"/>
            <consortium name="The Broad Institute Genome Sequencing Center for Infectious Disease"/>
            <person name="Wu L."/>
            <person name="Ma J."/>
        </authorList>
    </citation>
    <scope>NUCLEOTIDE SEQUENCE [LARGE SCALE GENOMIC DNA]</scope>
    <source>
        <strain evidence="10">KACC 12597</strain>
    </source>
</reference>
<dbReference type="NCBIfam" id="TIGR00678">
    <property type="entry name" value="holB"/>
    <property type="match status" value="1"/>
</dbReference>
<keyword evidence="3 9" id="KW-0808">Transferase</keyword>
<evidence type="ECO:0000256" key="7">
    <source>
        <dbReference type="ARBA" id="ARBA00049244"/>
    </source>
</evidence>
<dbReference type="SUPFAM" id="SSF52540">
    <property type="entry name" value="P-loop containing nucleoside triphosphate hydrolases"/>
    <property type="match status" value="1"/>
</dbReference>
<dbReference type="EMBL" id="JBHUHX010000007">
    <property type="protein sequence ID" value="MFD2110906.1"/>
    <property type="molecule type" value="Genomic_DNA"/>
</dbReference>
<comment type="catalytic activity">
    <reaction evidence="7">
        <text>DNA(n) + a 2'-deoxyribonucleoside 5'-triphosphate = DNA(n+1) + diphosphate</text>
        <dbReference type="Rhea" id="RHEA:22508"/>
        <dbReference type="Rhea" id="RHEA-COMP:17339"/>
        <dbReference type="Rhea" id="RHEA-COMP:17340"/>
        <dbReference type="ChEBI" id="CHEBI:33019"/>
        <dbReference type="ChEBI" id="CHEBI:61560"/>
        <dbReference type="ChEBI" id="CHEBI:173112"/>
        <dbReference type="EC" id="2.7.7.7"/>
    </reaction>
</comment>
<evidence type="ECO:0000256" key="6">
    <source>
        <dbReference type="ARBA" id="ARBA00022932"/>
    </source>
</evidence>
<dbReference type="Pfam" id="PF09115">
    <property type="entry name" value="DNApol3-delta_C"/>
    <property type="match status" value="1"/>
</dbReference>
<accession>A0ABW4Y7A8</accession>
<evidence type="ECO:0000256" key="2">
    <source>
        <dbReference type="ARBA" id="ARBA00014363"/>
    </source>
</evidence>
<proteinExistence type="predicted"/>
<dbReference type="GO" id="GO:0003887">
    <property type="term" value="F:DNA-directed DNA polymerase activity"/>
    <property type="evidence" value="ECO:0007669"/>
    <property type="project" value="UniProtKB-EC"/>
</dbReference>
<evidence type="ECO:0000256" key="4">
    <source>
        <dbReference type="ARBA" id="ARBA00022695"/>
    </source>
</evidence>
<dbReference type="InterPro" id="IPR015199">
    <property type="entry name" value="DNA_pol_III_delta_C"/>
</dbReference>
<evidence type="ECO:0000313" key="9">
    <source>
        <dbReference type="EMBL" id="MFD2110906.1"/>
    </source>
</evidence>
<gene>
    <name evidence="9" type="primary">holB</name>
    <name evidence="9" type="ORF">ACFSJC_03515</name>
</gene>
<dbReference type="InterPro" id="IPR027417">
    <property type="entry name" value="P-loop_NTPase"/>
</dbReference>
<dbReference type="PANTHER" id="PTHR11669">
    <property type="entry name" value="REPLICATION FACTOR C / DNA POLYMERASE III GAMMA-TAU SUBUNIT"/>
    <property type="match status" value="1"/>
</dbReference>
<name>A0ABW4Y7A8_9GAMM</name>
<dbReference type="InterPro" id="IPR050238">
    <property type="entry name" value="DNA_Rep/Repair_Clamp_Loader"/>
</dbReference>
<sequence length="344" mass="38077">MSAMTDPGSVRLPPWLDGTWARLRSARDSQRLAHAMVITGPQGVGKRELAEAFARSLLCRARDAEGYACGRCPDCLLLAAGSHPDLTRVGPEPGGKSSEISVGTIRTFSEHESLTPSRADWKIALIDPADRLNPSAANALLKTLEEPSGQTLLCLIAERPGLLPATIRSRCLQINVSIPDESVALEWLGVRLPQSDMDPIIPLRLANGAPLRALAEFDQDLFAHRRQRLEGFIDLASGRRDPVVEAAAWNTQGPARMLDWLSGWVCDLLRLKAVPEAVRLINPDQREAFSRLAERIEPAAGHRFLKRIMESRALADSNLNHSLMLEALAIDWFRLNQRTEPRRY</sequence>
<keyword evidence="10" id="KW-1185">Reference proteome</keyword>
<evidence type="ECO:0000256" key="5">
    <source>
        <dbReference type="ARBA" id="ARBA00022705"/>
    </source>
</evidence>
<comment type="caution">
    <text evidence="9">The sequence shown here is derived from an EMBL/GenBank/DDBJ whole genome shotgun (WGS) entry which is preliminary data.</text>
</comment>
<keyword evidence="5" id="KW-0235">DNA replication</keyword>
<dbReference type="Pfam" id="PF13177">
    <property type="entry name" value="DNA_pol3_delta2"/>
    <property type="match status" value="1"/>
</dbReference>
<protein>
    <recommendedName>
        <fullName evidence="2">DNA polymerase III subunit delta'</fullName>
        <ecNumber evidence="1">2.7.7.7</ecNumber>
    </recommendedName>
</protein>
<keyword evidence="4 9" id="KW-0548">Nucleotidyltransferase</keyword>
<evidence type="ECO:0000256" key="3">
    <source>
        <dbReference type="ARBA" id="ARBA00022679"/>
    </source>
</evidence>
<dbReference type="Proteomes" id="UP001597337">
    <property type="component" value="Unassembled WGS sequence"/>
</dbReference>
<evidence type="ECO:0000313" key="10">
    <source>
        <dbReference type="Proteomes" id="UP001597337"/>
    </source>
</evidence>
<keyword evidence="6" id="KW-0239">DNA-directed DNA polymerase</keyword>
<feature type="domain" description="DNA polymerase III delta subunit C-terminal" evidence="8">
    <location>
        <begin position="220"/>
        <end position="332"/>
    </location>
</feature>
<dbReference type="PANTHER" id="PTHR11669:SF8">
    <property type="entry name" value="DNA POLYMERASE III SUBUNIT DELTA"/>
    <property type="match status" value="1"/>
</dbReference>
<dbReference type="Gene3D" id="3.40.50.300">
    <property type="entry name" value="P-loop containing nucleotide triphosphate hydrolases"/>
    <property type="match status" value="1"/>
</dbReference>
<dbReference type="InterPro" id="IPR004622">
    <property type="entry name" value="DNA_pol_HolB"/>
</dbReference>
<evidence type="ECO:0000256" key="1">
    <source>
        <dbReference type="ARBA" id="ARBA00012417"/>
    </source>
</evidence>
<dbReference type="RefSeq" id="WP_386023292.1">
    <property type="nucleotide sequence ID" value="NZ_JBHUHX010000007.1"/>
</dbReference>
<dbReference type="EC" id="2.7.7.7" evidence="1"/>